<feature type="domain" description="EGF-like" evidence="3">
    <location>
        <begin position="2173"/>
        <end position="2211"/>
    </location>
</feature>
<evidence type="ECO:0000256" key="2">
    <source>
        <dbReference type="PROSITE-ProRule" id="PRU00076"/>
    </source>
</evidence>
<feature type="domain" description="EGF-like" evidence="3">
    <location>
        <begin position="3460"/>
        <end position="3498"/>
    </location>
</feature>
<keyword evidence="2" id="KW-0245">EGF-like domain</keyword>
<organism evidence="4 5">
    <name type="scientific">Megalurothrips usitatus</name>
    <name type="common">bean blossom thrips</name>
    <dbReference type="NCBI Taxonomy" id="439358"/>
    <lineage>
        <taxon>Eukaryota</taxon>
        <taxon>Metazoa</taxon>
        <taxon>Ecdysozoa</taxon>
        <taxon>Arthropoda</taxon>
        <taxon>Hexapoda</taxon>
        <taxon>Insecta</taxon>
        <taxon>Pterygota</taxon>
        <taxon>Neoptera</taxon>
        <taxon>Paraneoptera</taxon>
        <taxon>Thysanoptera</taxon>
        <taxon>Terebrantia</taxon>
        <taxon>Thripoidea</taxon>
        <taxon>Thripidae</taxon>
        <taxon>Megalurothrips</taxon>
    </lineage>
</organism>
<keyword evidence="1 2" id="KW-1015">Disulfide bond</keyword>
<feature type="disulfide bond" evidence="2">
    <location>
        <begin position="3301"/>
        <end position="3311"/>
    </location>
</feature>
<dbReference type="EMBL" id="JAPTSV010000015">
    <property type="protein sequence ID" value="KAJ1519830.1"/>
    <property type="molecule type" value="Genomic_DNA"/>
</dbReference>
<dbReference type="Gene3D" id="2.10.25.10">
    <property type="entry name" value="Laminin"/>
    <property type="match status" value="5"/>
</dbReference>
<feature type="domain" description="EGF-like" evidence="3">
    <location>
        <begin position="2053"/>
        <end position="2090"/>
    </location>
</feature>
<feature type="domain" description="EGF-like" evidence="3">
    <location>
        <begin position="1086"/>
        <end position="1123"/>
    </location>
</feature>
<dbReference type="PROSITE" id="PS50026">
    <property type="entry name" value="EGF_3"/>
    <property type="match status" value="45"/>
</dbReference>
<feature type="disulfide bond" evidence="2">
    <location>
        <begin position="622"/>
        <end position="632"/>
    </location>
</feature>
<dbReference type="PANTHER" id="PTHR22963:SF39">
    <property type="entry name" value="DUMPY"/>
    <property type="match status" value="1"/>
</dbReference>
<feature type="domain" description="EGF-like" evidence="3">
    <location>
        <begin position="1458"/>
        <end position="1496"/>
    </location>
</feature>
<feature type="domain" description="EGF-like" evidence="3">
    <location>
        <begin position="1136"/>
        <end position="1174"/>
    </location>
</feature>
<feature type="domain" description="EGF-like" evidence="3">
    <location>
        <begin position="667"/>
        <end position="706"/>
    </location>
</feature>
<feature type="domain" description="EGF-like" evidence="3">
    <location>
        <begin position="3298"/>
        <end position="3335"/>
    </location>
</feature>
<dbReference type="SMART" id="SM00274">
    <property type="entry name" value="FOLN"/>
    <property type="match status" value="24"/>
</dbReference>
<feature type="domain" description="EGF-like" evidence="3">
    <location>
        <begin position="1354"/>
        <end position="1393"/>
    </location>
</feature>
<dbReference type="SMART" id="SM00181">
    <property type="entry name" value="EGF"/>
    <property type="match status" value="70"/>
</dbReference>
<feature type="domain" description="EGF-like" evidence="3">
    <location>
        <begin position="3519"/>
        <end position="3556"/>
    </location>
</feature>
<dbReference type="SMART" id="SM00179">
    <property type="entry name" value="EGF_CA"/>
    <property type="match status" value="20"/>
</dbReference>
<evidence type="ECO:0000313" key="5">
    <source>
        <dbReference type="Proteomes" id="UP001075354"/>
    </source>
</evidence>
<feature type="domain" description="EGF-like" evidence="3">
    <location>
        <begin position="3194"/>
        <end position="3231"/>
    </location>
</feature>
<feature type="disulfide bond" evidence="2">
    <location>
        <begin position="3793"/>
        <end position="3803"/>
    </location>
</feature>
<dbReference type="SUPFAM" id="SSF57184">
    <property type="entry name" value="Growth factor receptor domain"/>
    <property type="match status" value="6"/>
</dbReference>
<feature type="disulfide bond" evidence="2">
    <location>
        <begin position="1198"/>
        <end position="1208"/>
    </location>
</feature>
<feature type="disulfide bond" evidence="2">
    <location>
        <begin position="834"/>
        <end position="844"/>
    </location>
</feature>
<evidence type="ECO:0000313" key="4">
    <source>
        <dbReference type="EMBL" id="KAJ1519830.1"/>
    </source>
</evidence>
<reference evidence="4" key="1">
    <citation type="submission" date="2022-12" db="EMBL/GenBank/DDBJ databases">
        <title>Chromosome-level genome assembly of the bean flower thrips Megalurothrips usitatus.</title>
        <authorList>
            <person name="Ma L."/>
            <person name="Liu Q."/>
            <person name="Li H."/>
            <person name="Cai W."/>
        </authorList>
    </citation>
    <scope>NUCLEOTIDE SEQUENCE</scope>
    <source>
        <strain evidence="4">Cailab_2022a</strain>
    </source>
</reference>
<feature type="domain" description="EGF-like" evidence="3">
    <location>
        <begin position="1673"/>
        <end position="1706"/>
    </location>
</feature>
<feature type="domain" description="EGF-like" evidence="3">
    <location>
        <begin position="2383"/>
        <end position="2421"/>
    </location>
</feature>
<feature type="domain" description="EGF-like" evidence="3">
    <location>
        <begin position="1565"/>
        <end position="1603"/>
    </location>
</feature>
<feature type="domain" description="EGF-like" evidence="3">
    <location>
        <begin position="509"/>
        <end position="546"/>
    </location>
</feature>
<dbReference type="PANTHER" id="PTHR22963">
    <property type="entry name" value="ENDOGLIN-RELATED"/>
    <property type="match status" value="1"/>
</dbReference>
<comment type="caution">
    <text evidence="4">The sequence shown here is derived from an EMBL/GenBank/DDBJ whole genome shotgun (WGS) entry which is preliminary data.</text>
</comment>
<dbReference type="InterPro" id="IPR001881">
    <property type="entry name" value="EGF-like_Ca-bd_dom"/>
</dbReference>
<feature type="domain" description="EGF-like" evidence="3">
    <location>
        <begin position="879"/>
        <end position="917"/>
    </location>
</feature>
<feature type="domain" description="EGF-like" evidence="3">
    <location>
        <begin position="3083"/>
        <end position="3120"/>
    </location>
</feature>
<feature type="domain" description="EGF-like" evidence="3">
    <location>
        <begin position="560"/>
        <end position="598"/>
    </location>
</feature>
<feature type="domain" description="EGF-like" evidence="3">
    <location>
        <begin position="3566"/>
        <end position="3605"/>
    </location>
</feature>
<feature type="disulfide bond" evidence="2">
    <location>
        <begin position="941"/>
        <end position="951"/>
    </location>
</feature>
<feature type="domain" description="EGF-like" evidence="3">
    <location>
        <begin position="3135"/>
        <end position="3173"/>
    </location>
</feature>
<feature type="disulfide bond" evidence="2">
    <location>
        <begin position="3522"/>
        <end position="3532"/>
    </location>
</feature>
<feature type="domain" description="EGF-like" evidence="3">
    <location>
        <begin position="1842"/>
        <end position="1879"/>
    </location>
</feature>
<feature type="domain" description="EGF-like" evidence="3">
    <location>
        <begin position="2867"/>
        <end position="2904"/>
    </location>
</feature>
<dbReference type="Proteomes" id="UP001075354">
    <property type="component" value="Chromosome 15"/>
</dbReference>
<dbReference type="InterPro" id="IPR009030">
    <property type="entry name" value="Growth_fac_rcpt_cys_sf"/>
</dbReference>
<feature type="domain" description="EGF-like" evidence="3">
    <location>
        <begin position="1783"/>
        <end position="1821"/>
    </location>
</feature>
<comment type="caution">
    <text evidence="2">Lacks conserved residue(s) required for the propagation of feature annotation.</text>
</comment>
<feature type="domain" description="EGF-like" evidence="3">
    <location>
        <begin position="2493"/>
        <end position="2531"/>
    </location>
</feature>
<feature type="domain" description="EGF-like" evidence="3">
    <location>
        <begin position="194"/>
        <end position="229"/>
    </location>
</feature>
<feature type="disulfide bond" evidence="2">
    <location>
        <begin position="3197"/>
        <end position="3207"/>
    </location>
</feature>
<dbReference type="Pfam" id="PF21164">
    <property type="entry name" value="Dumpy_DPY"/>
    <property type="match status" value="36"/>
</dbReference>
<evidence type="ECO:0000256" key="1">
    <source>
        <dbReference type="ARBA" id="ARBA00023157"/>
    </source>
</evidence>
<feature type="domain" description="EGF-like" evidence="3">
    <location>
        <begin position="1247"/>
        <end position="1285"/>
    </location>
</feature>
<feature type="domain" description="EGF-like" evidence="3">
    <location>
        <begin position="3343"/>
        <end position="3381"/>
    </location>
</feature>
<feature type="domain" description="EGF-like" evidence="3">
    <location>
        <begin position="831"/>
        <end position="868"/>
    </location>
</feature>
<feature type="disulfide bond" evidence="2">
    <location>
        <begin position="2870"/>
        <end position="2880"/>
    </location>
</feature>
<feature type="domain" description="EGF-like" evidence="3">
    <location>
        <begin position="1195"/>
        <end position="1232"/>
    </location>
</feature>
<feature type="domain" description="EGF-like" evidence="3">
    <location>
        <begin position="3790"/>
        <end position="3827"/>
    </location>
</feature>
<name>A0AAV7X469_9NEOP</name>
<keyword evidence="5" id="KW-1185">Reference proteome</keyword>
<feature type="disulfide bond" evidence="2">
    <location>
        <begin position="1845"/>
        <end position="1855"/>
    </location>
</feature>
<feature type="domain" description="EGF-like" evidence="3">
    <location>
        <begin position="2275"/>
        <end position="2314"/>
    </location>
</feature>
<feature type="domain" description="EGF-like" evidence="3">
    <location>
        <begin position="83"/>
        <end position="122"/>
    </location>
</feature>
<accession>A0AAV7X469</accession>
<feature type="disulfide bond" evidence="2">
    <location>
        <begin position="3629"/>
        <end position="3639"/>
    </location>
</feature>
<feature type="disulfide bond" evidence="2">
    <location>
        <begin position="2235"/>
        <end position="2245"/>
    </location>
</feature>
<feature type="domain" description="EGF-like" evidence="3">
    <location>
        <begin position="450"/>
        <end position="488"/>
    </location>
</feature>
<protein>
    <recommendedName>
        <fullName evidence="3">EGF-like domain-containing protein</fullName>
    </recommendedName>
</protein>
<feature type="disulfide bond" evidence="2">
    <location>
        <begin position="2056"/>
        <end position="2066"/>
    </location>
</feature>
<feature type="domain" description="EGF-like" evidence="3">
    <location>
        <begin position="2701"/>
        <end position="2739"/>
    </location>
</feature>
<dbReference type="InterPro" id="IPR048407">
    <property type="entry name" value="Dumpy_DPY"/>
</dbReference>
<gene>
    <name evidence="4" type="ORF">ONE63_004076</name>
</gene>
<feature type="domain" description="EGF-like" evidence="3">
    <location>
        <begin position="3672"/>
        <end position="3710"/>
    </location>
</feature>
<feature type="domain" description="EGF-like" evidence="3">
    <location>
        <begin position="3024"/>
        <end position="3062"/>
    </location>
</feature>
<feature type="domain" description="EGF-like" evidence="3">
    <location>
        <begin position="2914"/>
        <end position="2953"/>
    </location>
</feature>
<feature type="disulfide bond" evidence="2">
    <location>
        <begin position="1089"/>
        <end position="1099"/>
    </location>
</feature>
<feature type="domain" description="EGF-like" evidence="3">
    <location>
        <begin position="234"/>
        <end position="272"/>
    </location>
</feature>
<feature type="domain" description="EGF-like" evidence="3">
    <location>
        <begin position="1026"/>
        <end position="1065"/>
    </location>
</feature>
<dbReference type="PROSITE" id="PS01186">
    <property type="entry name" value="EGF_2"/>
    <property type="match status" value="22"/>
</dbReference>
<feature type="domain" description="EGF-like" evidence="3">
    <location>
        <begin position="1517"/>
        <end position="1554"/>
    </location>
</feature>
<dbReference type="InterPro" id="IPR003645">
    <property type="entry name" value="Fol_N"/>
</dbReference>
<dbReference type="SUPFAM" id="SSF90148">
    <property type="entry name" value="DPY module"/>
    <property type="match status" value="25"/>
</dbReference>
<dbReference type="InterPro" id="IPR000742">
    <property type="entry name" value="EGF"/>
</dbReference>
<proteinExistence type="predicted"/>
<sequence>MCDPCGGPDAHFRPECRPECLANSDCPFNLACLGQRCLDPCPGSCGVSALCSVVQHAPLCQCPPGLVGNPFEHCTAPKTPAVEAEPCAQLQCGANARCRDRHGATTCECLPGFFGNAYLGCHPECVLNTDCPMSKACVNNKCENPCAGACGVTAQCSVVNHVPVCYCPEGSTGDPFTNCYPFRTPQPPPIANQPANPCDPSPCGPNSRCLVSQQGYATCSCLPNYRVAEEPKQPANPCDPSPCGPNSICQVKQGHPVCSCRANYIGSPPYCRPECVISQECPRDRACVNEKCVNPCTGACGSNSKCDVVNHTPFCSCLTGYEGDAFIGCSKTPIAYLPPVAAPADPCVPSPCGENTVCDSRDGVARCSCIPPYMGNPYAGGCRPECTINADCAPHLACLAQHCRDPCPGVCGVNAECGVVNHVPVCQCLPGFRGDPFQACRQEPVAVLPPQNPCEPSPCGPNSVCRVTSGHAVCSCVPGYIGAPPSCRPECVVSAECPQSQACINQKCADPCPGTCGVGARCQVVNHNPICSCPPRYTGDPFVRCAPEPPPAPVCPDVPPRDPCTPSPCGPNAACRVVAGRAACSCLDGHVGRPPQCRPECLLSAECPRNLACQGQRCADPCPGSCGPQADCRAVNHGPVCTCKPGFTGDAFSGCTPLPPLAPPPAPPTPCSPSPCGANAVCTARGGAGSCACVRDYRGDPYAGCRPECVLSTDCPRAQACINSKCADPCPGTCGANATCAVINHTPSCACPANMTGNALQRCLPLPPPAPAGSPCRPSPCGPLSACREVSGRAACSCAANAVGAPPQCRPECVVSAECPQNRACVAQRCVDPCPGVCGTNARCQALNHQPVCTCAPGFTGDPFTRCLMPDLCPDPAPGLDPCSPSPCGPFSACKALGSQPACSCLPGYSGRPPTCRPECVQNAECPRDRACLNNKCVNPCPGTCGRNAECHVAHHTPVCTCVAGYTGDPLSGCRPVPPPPPTPLAEEADPCAPSPCGPYSVCRRRDGLAVCSCQLGYVAPPRKEERQPCNPSPCGANAVCKERNGAGSCSCLPEYTGDPYTGCRPECVMNSDCPRDRACVNNKCVDPCPGTCGLNAECRVANHAPTCTCLPGYSGNPLQACHLPPPPPTRTVEAPRNPCAPSPCGPYSECREVNGHAVCSCQANYIGTPPSCRPECVVSADCAQDRACVTQRCTDPCPGTCGTNARCQVVNHNPICSCSPGYTGDPFVRCEPEKSEILLLDSPVETGDPCVPSPCGPNSRCRNVGNTPACSCLENYVGRPPNCRPECTINAECPGNLACLNERCRDPCPGSCGPRATCVVVKHAPMCTCEPGTTGDPFAGCSPIPVVVPTEGPREPCNPSPCGANAVCRERNGAGSCTCLPEYSGDPYTGCRPECVMNSDCDRSRACLNNKCRDPCPGACGLNADCRVVNHAPSCSCLPGYSGDPLSACTLVQDVPPTDPCVPSPCGPNSNCKVLNGYAVCSCQLNYIGSPPACRPECVVSSDCPQNQACQNQRCGDPCPGTCGANARCQVVNHNPICSCPPGNTGDPFVRCVVEQQPSTSPRPSHPCVPSPCGPNSQCRVVGDSPACSCLANYIGRPPNCRPECLTSAECPSNQACQNERCVDPCPGSCGRLALCTVVNHSPVCTCPQGYVGDALVACNPAPITSTERQPPPNPCVPSPCGPNAECRERNGAGACFCLQGFQGNPYDGGKGCRRECETNADCAQPLACIGFKCVDPCPGTCGTAAICTVTNHVPVCSCPEGFTGDPFFSCRAIPIAPPRAPVDPCQPSPCGPNSQCRAVSDQAVCSCLVGYIGAPPQCRPECVVSSECPLDRACINQKCADPCPNTCGVRAQCTVRNHNPICACPPGFTGDPFLQCSPQLEAPTERPPSCVPSPCGPNSLCQLVGGVPACSCLPDHVGAPPNCRPECVLSADCPSQQACVRQRCRDPCPGSCGSNANCHVINHTPVCTCNDGHTGDPFTACFPIPITAATPAPVASDPCNPSPCGPNALCRDGACSCLPEYSGNPYEACRPECVVNPECARDRACLRNKCRDPCPGTCGSNARCDVVNHIPVCSCPEGYTGDPFSNCRLAPQRYVGAPPQCRPECVVSSECAQTLACVNQKCTDPCLGSCGINARCQVINHNPICSCREGQTGDPFRSCFDIPPPVVEDVPVNPCVPSPCGPNSQCQPRDRTPICSCLPNYIGAPPQCRPECVINPDCPTTQACVNQRCRDPCPGSCGTNAECHVVSHTVSCTCAPGFTGNAFVQCFPQQQEVLNPCEPSPCGANAECRTRNGAGACSCIADYQGNPYEGCRPECVLSADCPTDRACVRNKCQDPCPGVCGAQAQCAVINHVPTCTCLPGLIGDPFRSCRAPPPVVEPVVVQDPCAPSPCGPNSLCREVNAQAVCTCMPEYTGSPPNCRPECVVNAECPQTRACYRFKCADPCPGTCGTGARCQVVNHNPICSCPAGLIGDPFVRCTQPPPPPPPPVQQEPVNPCVPSPCGPNSECRDVGGVPSCSCRAEFVGAPPNCRPECSVNTDCAPTQACISSKCRDPCPGSCGFNAECRVQNHIPICTCMPSFTGDPFTQCSPIVIPATPPPPSDPCNPSPCGPNALCRDGACSCLPNFFGDPYSGCRPECTMNSDCPRNRACVNQRCVDPCPGTCGQAALCEVINHIPSCSCPAGTSGDPFTACRAVQVVEPNRDPCSPSPCGPNSICRIGSGVAVCACQPSFVGSPPSCRPECVVSAECPLTQACLSNKCRDPCPGTCGLNARCQVVNHNPICSCSPGNSGDPFRGCFPIQVQAEPPTPIDPCRPSPCGPNAECQVRGGNPACSCLANYIGAPPNCRPECTINPECPSHLACTNQRCGDPCPGSCGPNARCAVINHTPVCSCDGGFTGDPFSGCQPVREPVLQEALNPCEPSPCGANAVCRERGGAGSCVCLPEYIGNPYEGCRPECVVNSDCAPSLACTRNKCQDPCPGTCGQNADCHVVNHLPTCTCRPGFTGDPFSFCRPEPVQSIAVLEEPVNPCQPSPCGPNSQCREVNGQAVCSCLPTYTGSPPACRPECTVSSECSQDKACVNMKCVNPCPGPCAHNARCYVRNHSPICSCPAGYTGDPFSRCYPIPPPPPVQHIEPVYVDPCVPSPCGANAECRRVGDSPSCSCRPGYFGSPPNCRPECTINPECPSNLACMQLKCRDPCPGSCGSNAHCSVINHTPTCTCPDSYTGDPFTNCYPRPPPQAEPVEADPCNPSPCGPNAQCNNGVCTCLPEYQGDPYRGCRPECIMSSECPRNKACMRYKCKDPCPGTCGQGANCEVINHIPTCTCPPGFEGSPFISCRPVLQEPIVVNPCSPSPCGPNSQCREVNGQAVCSCVQGFIGSPPTCRPECVVNAECPLNQACSNQKCRDPCPGTCGVGARCNVVNHNPICSCPPLYTGDPFIRCIPIRKSRNFSSIFLAPEPTIAPSLPCQPSPCGPNAECRVAGDQPSCSCHPGFIGAPPNCRPECVSNSECASHLACIRNKCTDPCPGTCGQNAECRVVSHSARCICLPGYTGDPFVQCQIVQAAPVQEYINPCQPSPCGANAVCREQNGAGSCTCLPEYVGNPYEGCRPECTINADCPSNRACIRNKCQDPCPGTCGQNAECQVVNHLPQCTCWPGYTGDPFRFCNPVQQIEPVYVDPCVPSPCGANAECRRVGDSPSCSCRPGYFGSPPNCRGCRPECIMSSECPRNKACMRYKCGDPCPGTCGQGALCEVINHIPTCTCPPGTGAPPACRPECVVSSECPLNEACSNQKCRDPCPGTCGFGARCTVVNHNPICSCPARYTGDPFTRCTPIRAPPNCRPECVSNSECASHLACINQKCRDPCPGTCGQNAECRVVSHTARLRRPLRAIAVRIERGMSPSRRLPVLLVQAGLLRCPTELQARVHYQPGVPEQSSVHAA</sequence>
<feature type="domain" description="EGF-like" evidence="3">
    <location>
        <begin position="2808"/>
        <end position="2846"/>
    </location>
</feature>
<feature type="domain" description="EGF-like" evidence="3">
    <location>
        <begin position="2232"/>
        <end position="2266"/>
    </location>
</feature>
<feature type="disulfide bond" evidence="2">
    <location>
        <begin position="3086"/>
        <end position="3096"/>
    </location>
</feature>
<feature type="domain" description="EGF-like" evidence="3">
    <location>
        <begin position="3626"/>
        <end position="3663"/>
    </location>
</feature>
<dbReference type="GO" id="GO:0005509">
    <property type="term" value="F:calcium ion binding"/>
    <property type="evidence" value="ECO:0007669"/>
    <property type="project" value="InterPro"/>
</dbReference>
<feature type="disulfide bond" evidence="2">
    <location>
        <begin position="1520"/>
        <end position="1530"/>
    </location>
</feature>
<evidence type="ECO:0000259" key="3">
    <source>
        <dbReference type="PROSITE" id="PS50026"/>
    </source>
</evidence>
<feature type="domain" description="EGF-like" evidence="3">
    <location>
        <begin position="619"/>
        <end position="653"/>
    </location>
</feature>
<feature type="disulfide bond" evidence="2">
    <location>
        <begin position="512"/>
        <end position="522"/>
    </location>
</feature>
<feature type="domain" description="EGF-like" evidence="3">
    <location>
        <begin position="938"/>
        <end position="975"/>
    </location>
</feature>